<reference evidence="3 4" key="1">
    <citation type="journal article" date="2013" name="BMC Genomics">
        <title>The genome and transcriptome of the pine saprophyte Ophiostoma piceae, and a comparison with the bark beetle-associated pine pathogen Grosmannia clavigera.</title>
        <authorList>
            <person name="Haridas S."/>
            <person name="Wang Y."/>
            <person name="Lim L."/>
            <person name="Massoumi Alamouti S."/>
            <person name="Jackman S."/>
            <person name="Docking R."/>
            <person name="Robertson G."/>
            <person name="Birol I."/>
            <person name="Bohlmann J."/>
            <person name="Breuil C."/>
        </authorList>
    </citation>
    <scope>NUCLEOTIDE SEQUENCE [LARGE SCALE GENOMIC DNA]</scope>
    <source>
        <strain evidence="3 4">UAMH 11346</strain>
    </source>
</reference>
<dbReference type="Pfam" id="PF25545">
    <property type="entry name" value="DUF7924"/>
    <property type="match status" value="1"/>
</dbReference>
<feature type="compositionally biased region" description="Low complexity" evidence="1">
    <location>
        <begin position="175"/>
        <end position="211"/>
    </location>
</feature>
<dbReference type="EMBL" id="KE148167">
    <property type="protein sequence ID" value="EPE03518.1"/>
    <property type="molecule type" value="Genomic_DNA"/>
</dbReference>
<gene>
    <name evidence="3" type="ORF">F503_06691</name>
</gene>
<proteinExistence type="predicted"/>
<feature type="domain" description="DUF7924" evidence="2">
    <location>
        <begin position="302"/>
        <end position="486"/>
    </location>
</feature>
<dbReference type="VEuPathDB" id="FungiDB:F503_06691"/>
<dbReference type="OMA" id="MARHTVP"/>
<dbReference type="Proteomes" id="UP000016923">
    <property type="component" value="Unassembled WGS sequence"/>
</dbReference>
<feature type="region of interest" description="Disordered" evidence="1">
    <location>
        <begin position="62"/>
        <end position="85"/>
    </location>
</feature>
<feature type="compositionally biased region" description="Basic and acidic residues" evidence="1">
    <location>
        <begin position="146"/>
        <end position="171"/>
    </location>
</feature>
<dbReference type="PANTHER" id="PTHR42470">
    <property type="entry name" value="VAST DOMAIN-CONTAINING PROTEIN"/>
    <property type="match status" value="1"/>
</dbReference>
<organism evidence="3 4">
    <name type="scientific">Ophiostoma piceae (strain UAMH 11346)</name>
    <name type="common">Sap stain fungus</name>
    <dbReference type="NCBI Taxonomy" id="1262450"/>
    <lineage>
        <taxon>Eukaryota</taxon>
        <taxon>Fungi</taxon>
        <taxon>Dikarya</taxon>
        <taxon>Ascomycota</taxon>
        <taxon>Pezizomycotina</taxon>
        <taxon>Sordariomycetes</taxon>
        <taxon>Sordariomycetidae</taxon>
        <taxon>Ophiostomatales</taxon>
        <taxon>Ophiostomataceae</taxon>
        <taxon>Ophiostoma</taxon>
    </lineage>
</organism>
<accession>S3CB81</accession>
<dbReference type="eggNOG" id="ENOG502SQPH">
    <property type="taxonomic scope" value="Eukaryota"/>
</dbReference>
<sequence>MSYRVTKREFSPSRRQANLQQDKLLKTVIDSQDLPSKGVLDIPTEVPRTAAISAPDILAATASKRPLLGSERPAKRQRLSPGISTFEEDKIWEIHHPRPRPIKAAFLNQVEDPSESSLDESVSRWLESLHSDRHHTSRSDSFFEQGSRHHPDPTPRPKSVPEMDNRKDKDGFTVPRTPSSAAPRSRSRQSASDASGARSAYSSSSAPSGRSLVESPGYRIENLRPNHIHRLPAFNEEYPEHISELISHIQKDRDSPEPSAQDVKSDQDLFYLWDGRDGESEVENYYSGRFFPDSGGVIKQSTRLPMPRASVPNDPSAAVTARVSNPAPDKLYGYHRDKAFTNPSQAVRLDAMGSSVIGISQTFDMVFPFFLVEFKADGGSMWVATNQCLGGSATCVNIAERLNSLLRDCKSDEVKQVNSAAFSVAVSNETARLYISWKHDELEYYTNSVKSYLLSDPQHYLAFRKHVRNIIDWGKDRRLKEIQVAIDTLVEEERKAASALAKARPPPHAGSDASSTRSGGSGRKKR</sequence>
<feature type="region of interest" description="Disordered" evidence="1">
    <location>
        <begin position="496"/>
        <end position="526"/>
    </location>
</feature>
<dbReference type="HOGENOM" id="CLU_036509_1_0_1"/>
<dbReference type="AlphaFoldDB" id="S3CB81"/>
<feature type="compositionally biased region" description="Low complexity" evidence="1">
    <location>
        <begin position="509"/>
        <end position="518"/>
    </location>
</feature>
<dbReference type="PANTHER" id="PTHR42470:SF1">
    <property type="entry name" value="VAST DOMAIN-CONTAINING PROTEIN"/>
    <property type="match status" value="1"/>
</dbReference>
<name>S3CB81_OPHP1</name>
<protein>
    <recommendedName>
        <fullName evidence="2">DUF7924 domain-containing protein</fullName>
    </recommendedName>
</protein>
<evidence type="ECO:0000313" key="3">
    <source>
        <dbReference type="EMBL" id="EPE03518.1"/>
    </source>
</evidence>
<dbReference type="STRING" id="1262450.S3CB81"/>
<dbReference type="InterPro" id="IPR057684">
    <property type="entry name" value="DUF7924"/>
</dbReference>
<feature type="region of interest" description="Disordered" evidence="1">
    <location>
        <begin position="130"/>
        <end position="213"/>
    </location>
</feature>
<evidence type="ECO:0000256" key="1">
    <source>
        <dbReference type="SAM" id="MobiDB-lite"/>
    </source>
</evidence>
<evidence type="ECO:0000313" key="4">
    <source>
        <dbReference type="Proteomes" id="UP000016923"/>
    </source>
</evidence>
<evidence type="ECO:0000259" key="2">
    <source>
        <dbReference type="Pfam" id="PF25545"/>
    </source>
</evidence>
<keyword evidence="4" id="KW-1185">Reference proteome</keyword>
<dbReference type="OrthoDB" id="5233438at2759"/>